<feature type="compositionally biased region" description="Low complexity" evidence="1">
    <location>
        <begin position="17"/>
        <end position="31"/>
    </location>
</feature>
<feature type="compositionally biased region" description="Polar residues" evidence="1">
    <location>
        <begin position="54"/>
        <end position="67"/>
    </location>
</feature>
<keyword evidence="3" id="KW-1185">Reference proteome</keyword>
<evidence type="ECO:0000256" key="1">
    <source>
        <dbReference type="SAM" id="MobiDB-lite"/>
    </source>
</evidence>
<evidence type="ECO:0000313" key="3">
    <source>
        <dbReference type="Proteomes" id="UP000478052"/>
    </source>
</evidence>
<accession>A0A6G0XMK2</accession>
<reference evidence="2 3" key="1">
    <citation type="submission" date="2019-08" db="EMBL/GenBank/DDBJ databases">
        <title>Whole genome of Aphis craccivora.</title>
        <authorList>
            <person name="Voronova N.V."/>
            <person name="Shulinski R.S."/>
            <person name="Bandarenka Y.V."/>
            <person name="Zhorov D.G."/>
            <person name="Warner D."/>
        </authorList>
    </citation>
    <scope>NUCLEOTIDE SEQUENCE [LARGE SCALE GENOMIC DNA]</scope>
    <source>
        <strain evidence="2">180601</strain>
        <tissue evidence="2">Whole Body</tissue>
    </source>
</reference>
<organism evidence="2 3">
    <name type="scientific">Aphis craccivora</name>
    <name type="common">Cowpea aphid</name>
    <dbReference type="NCBI Taxonomy" id="307492"/>
    <lineage>
        <taxon>Eukaryota</taxon>
        <taxon>Metazoa</taxon>
        <taxon>Ecdysozoa</taxon>
        <taxon>Arthropoda</taxon>
        <taxon>Hexapoda</taxon>
        <taxon>Insecta</taxon>
        <taxon>Pterygota</taxon>
        <taxon>Neoptera</taxon>
        <taxon>Paraneoptera</taxon>
        <taxon>Hemiptera</taxon>
        <taxon>Sternorrhyncha</taxon>
        <taxon>Aphidomorpha</taxon>
        <taxon>Aphidoidea</taxon>
        <taxon>Aphididae</taxon>
        <taxon>Aphidini</taxon>
        <taxon>Aphis</taxon>
        <taxon>Aphis</taxon>
    </lineage>
</organism>
<dbReference type="InterPro" id="IPR038765">
    <property type="entry name" value="Papain-like_cys_pep_sf"/>
</dbReference>
<dbReference type="OrthoDB" id="10055366at2759"/>
<dbReference type="AlphaFoldDB" id="A0A6G0XMK2"/>
<proteinExistence type="predicted"/>
<sequence length="355" mass="40348">QKPPSIIQSSLNHLSYEDSNSSDSSTSKQKSFNYDTDKSSSFKNFSNVDDKGNDSASSLDATENWRGQGNDNQLSIIKNIPLKKKRRTKYMQSTPEIDRILNTRVTRSTAESACPFDSVSVIITMAYIDNPIYKQFINESENSFLKFCKNLAINGTSAKSYCDRETLLKTIFIENTGITDIKLINSECNVIFIVTISLLKNEPSAEEYISCSNVNCVNYSKIISCPSIILNLTDGFMSLESSLTKYTYSNEYECTVCNEVTISFRHLKNHLFIETDVYADQSKFTLDTFPVNINVNDTSYILYGAVGYSANHYVAYIRRSNNKWEMHNDLLKKITVIKNIDKLEICPHLLVYIQN</sequence>
<dbReference type="Proteomes" id="UP000478052">
    <property type="component" value="Unassembled WGS sequence"/>
</dbReference>
<comment type="caution">
    <text evidence="2">The sequence shown here is derived from an EMBL/GenBank/DDBJ whole genome shotgun (WGS) entry which is preliminary data.</text>
</comment>
<dbReference type="SUPFAM" id="SSF54001">
    <property type="entry name" value="Cysteine proteinases"/>
    <property type="match status" value="1"/>
</dbReference>
<feature type="region of interest" description="Disordered" evidence="1">
    <location>
        <begin position="1"/>
        <end position="67"/>
    </location>
</feature>
<feature type="compositionally biased region" description="Polar residues" evidence="1">
    <location>
        <begin position="1"/>
        <end position="13"/>
    </location>
</feature>
<gene>
    <name evidence="2" type="ORF">FWK35_00030384</name>
</gene>
<feature type="non-terminal residue" evidence="2">
    <location>
        <position position="1"/>
    </location>
</feature>
<dbReference type="EMBL" id="VUJU01007713">
    <property type="protein sequence ID" value="KAF0741434.1"/>
    <property type="molecule type" value="Genomic_DNA"/>
</dbReference>
<evidence type="ECO:0000313" key="2">
    <source>
        <dbReference type="EMBL" id="KAF0741434.1"/>
    </source>
</evidence>
<name>A0A6G0XMK2_APHCR</name>
<protein>
    <submittedName>
        <fullName evidence="2">DUF659 domain-containing protein</fullName>
    </submittedName>
</protein>